<gene>
    <name evidence="3" type="ORF">ADEAN_000855600</name>
</gene>
<evidence type="ECO:0000256" key="1">
    <source>
        <dbReference type="SAM" id="MobiDB-lite"/>
    </source>
</evidence>
<evidence type="ECO:0000313" key="4">
    <source>
        <dbReference type="Proteomes" id="UP000515908"/>
    </source>
</evidence>
<dbReference type="VEuPathDB" id="TriTrypDB:ADEAN_000855600"/>
<evidence type="ECO:0000313" key="3">
    <source>
        <dbReference type="EMBL" id="CAD2221029.1"/>
    </source>
</evidence>
<feature type="region of interest" description="Disordered" evidence="1">
    <location>
        <begin position="1"/>
        <end position="23"/>
    </location>
</feature>
<keyword evidence="4" id="KW-1185">Reference proteome</keyword>
<dbReference type="EMBL" id="LR877163">
    <property type="protein sequence ID" value="CAD2221029.1"/>
    <property type="molecule type" value="Genomic_DNA"/>
</dbReference>
<dbReference type="InterPro" id="IPR019136">
    <property type="entry name" value="TF_IIIC_su-5_HTH"/>
</dbReference>
<organism evidence="3 4">
    <name type="scientific">Angomonas deanei</name>
    <dbReference type="NCBI Taxonomy" id="59799"/>
    <lineage>
        <taxon>Eukaryota</taxon>
        <taxon>Discoba</taxon>
        <taxon>Euglenozoa</taxon>
        <taxon>Kinetoplastea</taxon>
        <taxon>Metakinetoplastina</taxon>
        <taxon>Trypanosomatida</taxon>
        <taxon>Trypanosomatidae</taxon>
        <taxon>Strigomonadinae</taxon>
        <taxon>Angomonas</taxon>
    </lineage>
</organism>
<name>A0A7G2CNU3_9TRYP</name>
<proteinExistence type="predicted"/>
<reference evidence="3 4" key="1">
    <citation type="submission" date="2020-08" db="EMBL/GenBank/DDBJ databases">
        <authorList>
            <person name="Newling K."/>
            <person name="Davey J."/>
            <person name="Forrester S."/>
        </authorList>
    </citation>
    <scope>NUCLEOTIDE SEQUENCE [LARGE SCALE GENOMIC DNA]</scope>
    <source>
        <strain evidence="4">Crithidia deanei Carvalho (ATCC PRA-265)</strain>
    </source>
</reference>
<accession>A0A7G2CNU3</accession>
<dbReference type="Pfam" id="PF09734">
    <property type="entry name" value="Tau95"/>
    <property type="match status" value="1"/>
</dbReference>
<dbReference type="Proteomes" id="UP000515908">
    <property type="component" value="Chromosome 19"/>
</dbReference>
<evidence type="ECO:0000259" key="2">
    <source>
        <dbReference type="Pfam" id="PF09734"/>
    </source>
</evidence>
<feature type="domain" description="Transcription factor IIIC subunit 5 HTH" evidence="2">
    <location>
        <begin position="21"/>
        <end position="132"/>
    </location>
</feature>
<dbReference type="AlphaFoldDB" id="A0A7G2CNU3"/>
<protein>
    <submittedName>
        <fullName evidence="3">RNA polymerase III transcription factor (TF)IIIC subunit HTH domain containing protein, putative</fullName>
    </submittedName>
</protein>
<sequence length="226" mass="25719">MTKTQSLPVDNIPNNNEEDENANENLTVSVTASLPPERTAAQLVVLRDSFHASPTGLSPNDPTEVRTFVLLLYLHPVWSAKLLERLCTRCMPLLTIHAIKRMTFAYTYSVERGPFHRLRLRYNFNPYEGEQYSNNVKKVNIKDSLFCQLNSLRIHRTSPLGVRVRDLARSPQLAHVIALIRRVNYETAKAALQSAAEDTAPVSERIGRRCRTRNAIFTSTHVPLRK</sequence>